<evidence type="ECO:0000313" key="3">
    <source>
        <dbReference type="Proteomes" id="UP000824120"/>
    </source>
</evidence>
<evidence type="ECO:0000313" key="2">
    <source>
        <dbReference type="EMBL" id="KAG5576585.1"/>
    </source>
</evidence>
<dbReference type="AlphaFoldDB" id="A0A9J5WL02"/>
<protein>
    <submittedName>
        <fullName evidence="2">Uncharacterized protein</fullName>
    </submittedName>
</protein>
<keyword evidence="3" id="KW-1185">Reference proteome</keyword>
<gene>
    <name evidence="2" type="ORF">H5410_056719</name>
</gene>
<proteinExistence type="predicted"/>
<sequence>MFEEASGRSFADFSEETTGNNVSDNMSDKYAKKFDKLLKEAECELYLGYSTII</sequence>
<evidence type="ECO:0000256" key="1">
    <source>
        <dbReference type="SAM" id="MobiDB-lite"/>
    </source>
</evidence>
<organism evidence="2 3">
    <name type="scientific">Solanum commersonii</name>
    <name type="common">Commerson's wild potato</name>
    <name type="synonym">Commerson's nightshade</name>
    <dbReference type="NCBI Taxonomy" id="4109"/>
    <lineage>
        <taxon>Eukaryota</taxon>
        <taxon>Viridiplantae</taxon>
        <taxon>Streptophyta</taxon>
        <taxon>Embryophyta</taxon>
        <taxon>Tracheophyta</taxon>
        <taxon>Spermatophyta</taxon>
        <taxon>Magnoliopsida</taxon>
        <taxon>eudicotyledons</taxon>
        <taxon>Gunneridae</taxon>
        <taxon>Pentapetalae</taxon>
        <taxon>asterids</taxon>
        <taxon>lamiids</taxon>
        <taxon>Solanales</taxon>
        <taxon>Solanaceae</taxon>
        <taxon>Solanoideae</taxon>
        <taxon>Solaneae</taxon>
        <taxon>Solanum</taxon>
    </lineage>
</organism>
<dbReference type="EMBL" id="JACXVP010000011">
    <property type="protein sequence ID" value="KAG5576585.1"/>
    <property type="molecule type" value="Genomic_DNA"/>
</dbReference>
<feature type="compositionally biased region" description="Polar residues" evidence="1">
    <location>
        <begin position="16"/>
        <end position="25"/>
    </location>
</feature>
<dbReference type="OrthoDB" id="1328105at2759"/>
<comment type="caution">
    <text evidence="2">The sequence shown here is derived from an EMBL/GenBank/DDBJ whole genome shotgun (WGS) entry which is preliminary data.</text>
</comment>
<accession>A0A9J5WL02</accession>
<feature type="region of interest" description="Disordered" evidence="1">
    <location>
        <begin position="1"/>
        <end position="27"/>
    </location>
</feature>
<dbReference type="Proteomes" id="UP000824120">
    <property type="component" value="Chromosome 11"/>
</dbReference>
<reference evidence="2 3" key="1">
    <citation type="submission" date="2020-09" db="EMBL/GenBank/DDBJ databases">
        <title>De no assembly of potato wild relative species, Solanum commersonii.</title>
        <authorList>
            <person name="Cho K."/>
        </authorList>
    </citation>
    <scope>NUCLEOTIDE SEQUENCE [LARGE SCALE GENOMIC DNA]</scope>
    <source>
        <strain evidence="2">LZ3.2</strain>
        <tissue evidence="2">Leaf</tissue>
    </source>
</reference>
<name>A0A9J5WL02_SOLCO</name>